<reference evidence="2" key="1">
    <citation type="submission" date="2020-05" db="EMBL/GenBank/DDBJ databases">
        <authorList>
            <person name="Chiriac C."/>
            <person name="Salcher M."/>
            <person name="Ghai R."/>
            <person name="Kavagutti S V."/>
        </authorList>
    </citation>
    <scope>NUCLEOTIDE SEQUENCE</scope>
</reference>
<dbReference type="EMBL" id="CAEZXX010000247">
    <property type="protein sequence ID" value="CAB4731641.1"/>
    <property type="molecule type" value="Genomic_DNA"/>
</dbReference>
<evidence type="ECO:0000256" key="1">
    <source>
        <dbReference type="SAM" id="MobiDB-lite"/>
    </source>
</evidence>
<accession>A0A6J6S9T8</accession>
<gene>
    <name evidence="2" type="ORF">UFOPK2602_02370</name>
</gene>
<proteinExistence type="predicted"/>
<evidence type="ECO:0000313" key="2">
    <source>
        <dbReference type="EMBL" id="CAB4731641.1"/>
    </source>
</evidence>
<dbReference type="AlphaFoldDB" id="A0A6J6S9T8"/>
<feature type="compositionally biased region" description="Polar residues" evidence="1">
    <location>
        <begin position="80"/>
        <end position="106"/>
    </location>
</feature>
<feature type="region of interest" description="Disordered" evidence="1">
    <location>
        <begin position="15"/>
        <end position="48"/>
    </location>
</feature>
<name>A0A6J6S9T8_9ZZZZ</name>
<feature type="region of interest" description="Disordered" evidence="1">
    <location>
        <begin position="75"/>
        <end position="106"/>
    </location>
</feature>
<protein>
    <submittedName>
        <fullName evidence="2">Unannotated protein</fullName>
    </submittedName>
</protein>
<organism evidence="2">
    <name type="scientific">freshwater metagenome</name>
    <dbReference type="NCBI Taxonomy" id="449393"/>
    <lineage>
        <taxon>unclassified sequences</taxon>
        <taxon>metagenomes</taxon>
        <taxon>ecological metagenomes</taxon>
    </lineage>
</organism>
<sequence length="106" mass="10855">MTSYSATLVWENQGSRRRRDQVCTGGSLVIGGSPSGNGSGAPSGARITPTSAELKCSTSWAIATTSSYLVGIHDPPQRSVCATGQVPRSSSYTGYGSFTNSGSTTS</sequence>